<accession>A0A6M3K9G0</accession>
<dbReference type="EMBL" id="MT141518">
    <property type="protein sequence ID" value="QJA64344.1"/>
    <property type="molecule type" value="Genomic_DNA"/>
</dbReference>
<evidence type="ECO:0000313" key="1">
    <source>
        <dbReference type="EMBL" id="QJA64344.1"/>
    </source>
</evidence>
<gene>
    <name evidence="2" type="ORF">MM415A01074_0019</name>
    <name evidence="1" type="ORF">MM415B00505_0008</name>
</gene>
<name>A0A6M3K9G0_9ZZZZ</name>
<protein>
    <submittedName>
        <fullName evidence="2">Uncharacterized protein</fullName>
    </submittedName>
</protein>
<sequence length="65" mass="7367">MIFTSDEVPEDILMKIPPGKELRCPHWNEGLGKVCNKKFCNGDASPDPQEFKCPNCGKKTVFQRI</sequence>
<dbReference type="EMBL" id="MT142334">
    <property type="protein sequence ID" value="QJA78395.1"/>
    <property type="molecule type" value="Genomic_DNA"/>
</dbReference>
<evidence type="ECO:0000313" key="2">
    <source>
        <dbReference type="EMBL" id="QJA78395.1"/>
    </source>
</evidence>
<proteinExistence type="predicted"/>
<dbReference type="AlphaFoldDB" id="A0A6M3K9G0"/>
<organism evidence="2">
    <name type="scientific">viral metagenome</name>
    <dbReference type="NCBI Taxonomy" id="1070528"/>
    <lineage>
        <taxon>unclassified sequences</taxon>
        <taxon>metagenomes</taxon>
        <taxon>organismal metagenomes</taxon>
    </lineage>
</organism>
<reference evidence="2" key="1">
    <citation type="submission" date="2020-03" db="EMBL/GenBank/DDBJ databases">
        <title>The deep terrestrial virosphere.</title>
        <authorList>
            <person name="Holmfeldt K."/>
            <person name="Nilsson E."/>
            <person name="Simone D."/>
            <person name="Lopez-Fernandez M."/>
            <person name="Wu X."/>
            <person name="de Brujin I."/>
            <person name="Lundin D."/>
            <person name="Andersson A."/>
            <person name="Bertilsson S."/>
            <person name="Dopson M."/>
        </authorList>
    </citation>
    <scope>NUCLEOTIDE SEQUENCE</scope>
    <source>
        <strain evidence="2">MM415A01074</strain>
        <strain evidence="1">MM415B00505</strain>
    </source>
</reference>